<proteinExistence type="predicted"/>
<name>A0A1S1Z188_FLAPC</name>
<gene>
    <name evidence="1" type="ORF">NH26_12080</name>
</gene>
<dbReference type="Proteomes" id="UP000179797">
    <property type="component" value="Unassembled WGS sequence"/>
</dbReference>
<reference evidence="1 2" key="1">
    <citation type="journal article" date="2012" name="Int. J. Syst. Evol. Microbiol.">
        <title>Flammeovirga pacifica sp. nov., isolated from deep-sea sediment.</title>
        <authorList>
            <person name="Xu H."/>
            <person name="Fu Y."/>
            <person name="Yang N."/>
            <person name="Ding Z."/>
            <person name="Lai Q."/>
            <person name="Zeng R."/>
        </authorList>
    </citation>
    <scope>NUCLEOTIDE SEQUENCE [LARGE SCALE GENOMIC DNA]</scope>
    <source>
        <strain evidence="2">DSM 24597 / LMG 26175 / WPAGA1</strain>
    </source>
</reference>
<evidence type="ECO:0000313" key="1">
    <source>
        <dbReference type="EMBL" id="OHX67030.1"/>
    </source>
</evidence>
<evidence type="ECO:0008006" key="3">
    <source>
        <dbReference type="Google" id="ProtNLM"/>
    </source>
</evidence>
<sequence>MKSRSTAFAPSIHSKEGISFLAPIDAQALGTWLGATDQSRVVCLLNGAYKAHIPTPPYKHSRGKVVIDALLCSNVENYLSSYDFTNVEPFTLIIIENKSERTISQFIWDGKEGKSTSLNPNETHIWSSVTLYSSSQRERRSKLFVDWLKVKERSNAEILDYHENLDHDKDEYTGLSMQRPQYCTVSTTQLFVENQKVDMLYYDRISTKKSFASLSQKVMKHESEA</sequence>
<accession>A0A1S1Z188</accession>
<dbReference type="EMBL" id="JRYR02000001">
    <property type="protein sequence ID" value="OHX67030.1"/>
    <property type="molecule type" value="Genomic_DNA"/>
</dbReference>
<organism evidence="1 2">
    <name type="scientific">Flammeovirga pacifica</name>
    <dbReference type="NCBI Taxonomy" id="915059"/>
    <lineage>
        <taxon>Bacteria</taxon>
        <taxon>Pseudomonadati</taxon>
        <taxon>Bacteroidota</taxon>
        <taxon>Cytophagia</taxon>
        <taxon>Cytophagales</taxon>
        <taxon>Flammeovirgaceae</taxon>
        <taxon>Flammeovirga</taxon>
    </lineage>
</organism>
<dbReference type="AlphaFoldDB" id="A0A1S1Z188"/>
<evidence type="ECO:0000313" key="2">
    <source>
        <dbReference type="Proteomes" id="UP000179797"/>
    </source>
</evidence>
<dbReference type="InterPro" id="IPR008551">
    <property type="entry name" value="TANGO2"/>
</dbReference>
<keyword evidence="2" id="KW-1185">Reference proteome</keyword>
<dbReference type="OrthoDB" id="4380123at2"/>
<dbReference type="Pfam" id="PF05742">
    <property type="entry name" value="TANGO2"/>
    <property type="match status" value="1"/>
</dbReference>
<comment type="caution">
    <text evidence="1">The sequence shown here is derived from an EMBL/GenBank/DDBJ whole genome shotgun (WGS) entry which is preliminary data.</text>
</comment>
<protein>
    <recommendedName>
        <fullName evidence="3">NRDE family protein</fullName>
    </recommendedName>
</protein>
<dbReference type="STRING" id="915059.NH26_12080"/>